<sequence length="361" mass="41370">MNAAGRTSDQPFKDLRSARSAHQRSRKYPERVYTGNKRRRSNKARPARVAALKETYKQIERREWEDDWYAEWAHGLDMACMDDVTAYYRFGKNADIFDGYNDGNTTGGEDFTAWARRRIAEMRRVKEYRIRYYGHLTSPTPLSLPHTMHNTSRPGHTSATILTAPHARPHEITLPTTLSDIRAHLTLACILTPSENYAQRCRSRNLPALPVIVGFGWWGEYSWRWHRNASGCWYLGYGWACREGCEGACKCACWGRGLDGCYCEEFGVAREWEVRAPEDVQKCSLVEWVAGELREMMEDDEGVSRRRQGVVDGDGWGLEAGLGQERECGHYLEDEYVILDKEDESSEAWSVISSVDETTSP</sequence>
<evidence type="ECO:0000313" key="3">
    <source>
        <dbReference type="Proteomes" id="UP001199106"/>
    </source>
</evidence>
<keyword evidence="3" id="KW-1185">Reference proteome</keyword>
<gene>
    <name evidence="2" type="ORF">G6011_06906</name>
</gene>
<accession>A0AAD4F926</accession>
<feature type="compositionally biased region" description="Basic residues" evidence="1">
    <location>
        <begin position="36"/>
        <end position="46"/>
    </location>
</feature>
<name>A0AAD4F926_9PLEO</name>
<organism evidence="2 3">
    <name type="scientific">Alternaria panax</name>
    <dbReference type="NCBI Taxonomy" id="48097"/>
    <lineage>
        <taxon>Eukaryota</taxon>
        <taxon>Fungi</taxon>
        <taxon>Dikarya</taxon>
        <taxon>Ascomycota</taxon>
        <taxon>Pezizomycotina</taxon>
        <taxon>Dothideomycetes</taxon>
        <taxon>Pleosporomycetidae</taxon>
        <taxon>Pleosporales</taxon>
        <taxon>Pleosporineae</taxon>
        <taxon>Pleosporaceae</taxon>
        <taxon>Alternaria</taxon>
        <taxon>Alternaria sect. Panax</taxon>
    </lineage>
</organism>
<evidence type="ECO:0000256" key="1">
    <source>
        <dbReference type="SAM" id="MobiDB-lite"/>
    </source>
</evidence>
<dbReference type="AlphaFoldDB" id="A0AAD4F926"/>
<dbReference type="EMBL" id="JAANER010000010">
    <property type="protein sequence ID" value="KAG9185575.1"/>
    <property type="molecule type" value="Genomic_DNA"/>
</dbReference>
<reference evidence="2" key="1">
    <citation type="submission" date="2021-07" db="EMBL/GenBank/DDBJ databases">
        <title>Genome Resource of American Ginseng Black Spot Pathogen Alternaria panax.</title>
        <authorList>
            <person name="Qiu C."/>
            <person name="Wang W."/>
            <person name="Liu Z."/>
        </authorList>
    </citation>
    <scope>NUCLEOTIDE SEQUENCE</scope>
    <source>
        <strain evidence="2">BNCC115425</strain>
    </source>
</reference>
<feature type="region of interest" description="Disordered" evidence="1">
    <location>
        <begin position="1"/>
        <end position="47"/>
    </location>
</feature>
<protein>
    <submittedName>
        <fullName evidence="2">Uncharacterized protein</fullName>
    </submittedName>
</protein>
<feature type="compositionally biased region" description="Polar residues" evidence="1">
    <location>
        <begin position="1"/>
        <end position="10"/>
    </location>
</feature>
<evidence type="ECO:0000313" key="2">
    <source>
        <dbReference type="EMBL" id="KAG9185575.1"/>
    </source>
</evidence>
<dbReference type="Proteomes" id="UP001199106">
    <property type="component" value="Unassembled WGS sequence"/>
</dbReference>
<proteinExistence type="predicted"/>
<comment type="caution">
    <text evidence="2">The sequence shown here is derived from an EMBL/GenBank/DDBJ whole genome shotgun (WGS) entry which is preliminary data.</text>
</comment>